<dbReference type="HOGENOM" id="CLU_474004_0_0_4"/>
<protein>
    <submittedName>
        <fullName evidence="4">Forkhead-associated protein</fullName>
    </submittedName>
</protein>
<dbReference type="GO" id="GO:0016491">
    <property type="term" value="F:oxidoreductase activity"/>
    <property type="evidence" value="ECO:0007669"/>
    <property type="project" value="TreeGrafter"/>
</dbReference>
<dbReference type="InterPro" id="IPR051829">
    <property type="entry name" value="Multiheme_Cytochr_ET"/>
</dbReference>
<dbReference type="Gene3D" id="3.90.10.10">
    <property type="entry name" value="Cytochrome C3"/>
    <property type="match status" value="2"/>
</dbReference>
<dbReference type="AlphaFoldDB" id="D9SGI8"/>
<evidence type="ECO:0000256" key="1">
    <source>
        <dbReference type="ARBA" id="ARBA00022729"/>
    </source>
</evidence>
<dbReference type="CDD" id="cd00060">
    <property type="entry name" value="FHA"/>
    <property type="match status" value="1"/>
</dbReference>
<evidence type="ECO:0000259" key="3">
    <source>
        <dbReference type="PROSITE" id="PS50006"/>
    </source>
</evidence>
<dbReference type="InterPro" id="IPR029467">
    <property type="entry name" value="Cyt_c7-like"/>
</dbReference>
<dbReference type="EMBL" id="CP002159">
    <property type="protein sequence ID" value="ADL55635.1"/>
    <property type="molecule type" value="Genomic_DNA"/>
</dbReference>
<dbReference type="CDD" id="cd08168">
    <property type="entry name" value="Cytochrom_C3"/>
    <property type="match status" value="2"/>
</dbReference>
<dbReference type="KEGG" id="gca:Galf_1619"/>
<keyword evidence="2" id="KW-1133">Transmembrane helix</keyword>
<dbReference type="InterPro" id="IPR036280">
    <property type="entry name" value="Multihaem_cyt_sf"/>
</dbReference>
<dbReference type="STRING" id="395494.Galf_1619"/>
<proteinExistence type="predicted"/>
<gene>
    <name evidence="4" type="ordered locus">Galf_1619</name>
</gene>
<accession>D9SGI8</accession>
<dbReference type="InterPro" id="IPR008984">
    <property type="entry name" value="SMAD_FHA_dom_sf"/>
</dbReference>
<evidence type="ECO:0000313" key="4">
    <source>
        <dbReference type="EMBL" id="ADL55635.1"/>
    </source>
</evidence>
<dbReference type="Pfam" id="PF14522">
    <property type="entry name" value="Cytochrome_C7"/>
    <property type="match status" value="1"/>
</dbReference>
<keyword evidence="2" id="KW-0812">Transmembrane</keyword>
<dbReference type="Gene3D" id="2.60.200.20">
    <property type="match status" value="1"/>
</dbReference>
<keyword evidence="5" id="KW-1185">Reference proteome</keyword>
<dbReference type="RefSeq" id="WP_013293574.1">
    <property type="nucleotide sequence ID" value="NC_014394.1"/>
</dbReference>
<dbReference type="Proteomes" id="UP000001235">
    <property type="component" value="Chromosome"/>
</dbReference>
<reference evidence="4 5" key="1">
    <citation type="submission" date="2010-08" db="EMBL/GenBank/DDBJ databases">
        <title>Complete sequence of Gallionella capsiferriformans ES-2.</title>
        <authorList>
            <consortium name="US DOE Joint Genome Institute"/>
            <person name="Lucas S."/>
            <person name="Copeland A."/>
            <person name="Lapidus A."/>
            <person name="Cheng J.-F."/>
            <person name="Bruce D."/>
            <person name="Goodwin L."/>
            <person name="Pitluck S."/>
            <person name="Chertkov O."/>
            <person name="Davenport K.W."/>
            <person name="Detter J.C."/>
            <person name="Han C."/>
            <person name="Tapia R."/>
            <person name="Land M."/>
            <person name="Hauser L."/>
            <person name="Chang Y.-J."/>
            <person name="Jeffries C."/>
            <person name="Kyrpides N."/>
            <person name="Ivanova N."/>
            <person name="Mikhailova N."/>
            <person name="Shelobolina E.S."/>
            <person name="Picardal F."/>
            <person name="Roden E."/>
            <person name="Emerson D."/>
            <person name="Woyke T."/>
        </authorList>
    </citation>
    <scope>NUCLEOTIDE SEQUENCE [LARGE SCALE GENOMIC DNA]</scope>
    <source>
        <strain evidence="4 5">ES-2</strain>
    </source>
</reference>
<keyword evidence="2" id="KW-0472">Membrane</keyword>
<dbReference type="Pfam" id="PF00498">
    <property type="entry name" value="FHA"/>
    <property type="match status" value="1"/>
</dbReference>
<feature type="domain" description="FHA" evidence="3">
    <location>
        <begin position="29"/>
        <end position="83"/>
    </location>
</feature>
<keyword evidence="1" id="KW-0732">Signal</keyword>
<sequence>MISCLLIHVSRNPQGLPVCKDSFISGATIEIGRGAACKIHLLDHRVNQLHASIVRSENGALFINGEKNVTLKINGYIAQHAELTPGTQIEIGPYLLIVEPLAGGYDLILSIELIHPLNHTEAAKPDTPLTVAALGLSKRKFGFSLAAGILFLFLFLPMLPHFSAALDKWQVSLPLTLTGAWSPGSLAGGHRMLDAQCSSCHQKPFTAISDETCTVCHTQVGRHLEKEALQDKTFHTMRCTNCHIDHKGAERLLLHDSSKCVSCHDNIKHKLADTQLGNVSDFAAGHPPFRLSLFKGDGLIRLRQDNKAGLTEQSGLKYSHQVHLAKEGISTPEGDTVMRCQDCHKLEESGRHFSAMTMKNTCQQSGCHALDFTEPVEGLAPHGSEHAVMDRLREFYINWLASTPENQSACQNNADTPSMLSCANELADRNAAATLFRTRPVSKKDRLECGECHEIKPSGEKEVPWKVTPVRINRDWQPGAVFNHAKHETMKCTDCHDKLNSKFSADIAIPAITKCRECHSGNRPAKGMVTSGCDSCHRFHQPAK</sequence>
<name>D9SGI8_GALCS</name>
<dbReference type="PANTHER" id="PTHR35038">
    <property type="entry name" value="DISSIMILATORY SULFITE REDUCTASE SIRA"/>
    <property type="match status" value="1"/>
</dbReference>
<dbReference type="InterPro" id="IPR000253">
    <property type="entry name" value="FHA_dom"/>
</dbReference>
<organism evidence="4 5">
    <name type="scientific">Gallionella capsiferriformans (strain ES-2)</name>
    <name type="common">Gallionella ferruginea capsiferriformans (strain ES-2)</name>
    <dbReference type="NCBI Taxonomy" id="395494"/>
    <lineage>
        <taxon>Bacteria</taxon>
        <taxon>Pseudomonadati</taxon>
        <taxon>Pseudomonadota</taxon>
        <taxon>Betaproteobacteria</taxon>
        <taxon>Nitrosomonadales</taxon>
        <taxon>Gallionellaceae</taxon>
        <taxon>Gallionella</taxon>
    </lineage>
</organism>
<dbReference type="eggNOG" id="COG1716">
    <property type="taxonomic scope" value="Bacteria"/>
</dbReference>
<feature type="transmembrane region" description="Helical" evidence="2">
    <location>
        <begin position="141"/>
        <end position="159"/>
    </location>
</feature>
<dbReference type="PANTHER" id="PTHR35038:SF8">
    <property type="entry name" value="C-TYPE POLYHEME CYTOCHROME OMCC"/>
    <property type="match status" value="1"/>
</dbReference>
<dbReference type="PROSITE" id="PS50006">
    <property type="entry name" value="FHA_DOMAIN"/>
    <property type="match status" value="1"/>
</dbReference>
<evidence type="ECO:0000313" key="5">
    <source>
        <dbReference type="Proteomes" id="UP000001235"/>
    </source>
</evidence>
<evidence type="ECO:0000256" key="2">
    <source>
        <dbReference type="SAM" id="Phobius"/>
    </source>
</evidence>
<dbReference type="SUPFAM" id="SSF49879">
    <property type="entry name" value="SMAD/FHA domain"/>
    <property type="match status" value="1"/>
</dbReference>
<dbReference type="SUPFAM" id="SSF48695">
    <property type="entry name" value="Multiheme cytochromes"/>
    <property type="match status" value="1"/>
</dbReference>